<evidence type="ECO:0000259" key="5">
    <source>
        <dbReference type="Pfam" id="PF24827"/>
    </source>
</evidence>
<dbReference type="Gene3D" id="3.40.630.10">
    <property type="entry name" value="Zn peptidases"/>
    <property type="match status" value="1"/>
</dbReference>
<organism evidence="6 7">
    <name type="scientific">Delftia acidovorans</name>
    <name type="common">Pseudomonas acidovorans</name>
    <name type="synonym">Comamonas acidovorans</name>
    <dbReference type="NCBI Taxonomy" id="80866"/>
    <lineage>
        <taxon>Bacteria</taxon>
        <taxon>Pseudomonadati</taxon>
        <taxon>Pseudomonadota</taxon>
        <taxon>Betaproteobacteria</taxon>
        <taxon>Burkholderiales</taxon>
        <taxon>Comamonadaceae</taxon>
        <taxon>Delftia</taxon>
    </lineage>
</organism>
<dbReference type="Proteomes" id="UP000594778">
    <property type="component" value="Chromosome"/>
</dbReference>
<name>A0A7T2RZZ7_DELAC</name>
<reference evidence="6 7" key="1">
    <citation type="submission" date="2020-12" db="EMBL/GenBank/DDBJ databases">
        <title>FDA dAtabase for Regulatory Grade micrObial Sequences (FDA-ARGOS): Supporting development and validation of Infectious Disease Dx tests.</title>
        <authorList>
            <person name="Sproer C."/>
            <person name="Gronow S."/>
            <person name="Severitt S."/>
            <person name="Schroder I."/>
            <person name="Tallon L."/>
            <person name="Sadzewicz L."/>
            <person name="Zhao X."/>
            <person name="Boylan J."/>
            <person name="Ott S."/>
            <person name="Bowen H."/>
            <person name="Vavikolanu K."/>
            <person name="Mehta A."/>
            <person name="Aluvathingal J."/>
            <person name="Nadendla S."/>
            <person name="Lowell S."/>
            <person name="Myers T."/>
            <person name="Yan Y."/>
            <person name="Sichtig H."/>
        </authorList>
    </citation>
    <scope>NUCLEOTIDE SEQUENCE [LARGE SCALE GENOMIC DNA]</scope>
    <source>
        <strain evidence="6 7">FDAARGOS_909</strain>
    </source>
</reference>
<dbReference type="EMBL" id="CP065668">
    <property type="protein sequence ID" value="QPS06375.1"/>
    <property type="molecule type" value="Genomic_DNA"/>
</dbReference>
<proteinExistence type="predicted"/>
<sequence length="325" mass="35495">METLRFDLPLPDLSAWRAGNTGTEGVWQFDSGRPGRHVMISALVHGNEICGAWAVSGLLQALHNGLALDNGRLTLVLANLDAFDRFDAASHDASRFVDEDMNRQWIDARIDEGSTRERRRAAALRPFVQQADWLLDLHSMHEPSAPLLLTGMQPRNRDLARQMGAPANIVVDAGHKDGTRLRDYGRFGLPDAEAGDSRSLLIECGFHGDLASRDVAHDQCLRFLEVAAIFDNGALHAALPGWKQADAPAQWALEVTAPVVAKSSGFRFTAPFTGLERFEKAGTVIGDNDGEPVITPYGDCVLVMPSVRQARAGVTVVRFARRSPL</sequence>
<evidence type="ECO:0000313" key="7">
    <source>
        <dbReference type="Proteomes" id="UP000594778"/>
    </source>
</evidence>
<evidence type="ECO:0000256" key="1">
    <source>
        <dbReference type="ARBA" id="ARBA00001947"/>
    </source>
</evidence>
<dbReference type="AlphaFoldDB" id="A0A7T2RZZ7"/>
<evidence type="ECO:0000256" key="2">
    <source>
        <dbReference type="ARBA" id="ARBA00022723"/>
    </source>
</evidence>
<dbReference type="RefSeq" id="WP_183021318.1">
    <property type="nucleotide sequence ID" value="NZ_CP065668.1"/>
</dbReference>
<accession>A0A7T2RZZ7</accession>
<dbReference type="SUPFAM" id="SSF53187">
    <property type="entry name" value="Zn-dependent exopeptidases"/>
    <property type="match status" value="1"/>
</dbReference>
<evidence type="ECO:0000256" key="3">
    <source>
        <dbReference type="ARBA" id="ARBA00022801"/>
    </source>
</evidence>
<evidence type="ECO:0000256" key="4">
    <source>
        <dbReference type="ARBA" id="ARBA00022833"/>
    </source>
</evidence>
<feature type="domain" description="Succinylglutamate desuccinylase/Aspartoacylase catalytic" evidence="5">
    <location>
        <begin position="34"/>
        <end position="182"/>
    </location>
</feature>
<dbReference type="GO" id="GO:0046872">
    <property type="term" value="F:metal ion binding"/>
    <property type="evidence" value="ECO:0007669"/>
    <property type="project" value="UniProtKB-KW"/>
</dbReference>
<protein>
    <submittedName>
        <fullName evidence="6">Succinylglutamate desuccinylase/aspartoacylase family protein</fullName>
    </submittedName>
</protein>
<evidence type="ECO:0000313" key="6">
    <source>
        <dbReference type="EMBL" id="QPS06375.1"/>
    </source>
</evidence>
<dbReference type="GO" id="GO:0016788">
    <property type="term" value="F:hydrolase activity, acting on ester bonds"/>
    <property type="evidence" value="ECO:0007669"/>
    <property type="project" value="InterPro"/>
</dbReference>
<gene>
    <name evidence="6" type="ORF">I6G66_18890</name>
</gene>
<keyword evidence="3" id="KW-0378">Hydrolase</keyword>
<dbReference type="PANTHER" id="PTHR15162">
    <property type="entry name" value="ASPARTOACYLASE"/>
    <property type="match status" value="1"/>
</dbReference>
<dbReference type="PANTHER" id="PTHR15162:SF7">
    <property type="entry name" value="SUCCINYLGLUTAMATE DESUCCINYLASE"/>
    <property type="match status" value="1"/>
</dbReference>
<keyword evidence="2" id="KW-0479">Metal-binding</keyword>
<dbReference type="InterPro" id="IPR050178">
    <property type="entry name" value="AspA/AstE_fam"/>
</dbReference>
<comment type="cofactor">
    <cofactor evidence="1">
        <name>Zn(2+)</name>
        <dbReference type="ChEBI" id="CHEBI:29105"/>
    </cofactor>
</comment>
<keyword evidence="4" id="KW-0862">Zinc</keyword>
<dbReference type="GO" id="GO:0005829">
    <property type="term" value="C:cytosol"/>
    <property type="evidence" value="ECO:0007669"/>
    <property type="project" value="TreeGrafter"/>
</dbReference>
<dbReference type="InterPro" id="IPR055438">
    <property type="entry name" value="AstE_AspA_cat"/>
</dbReference>
<dbReference type="Pfam" id="PF24827">
    <property type="entry name" value="AstE_AspA_cat"/>
    <property type="match status" value="1"/>
</dbReference>